<reference evidence="1 2" key="1">
    <citation type="submission" date="2019-07" db="EMBL/GenBank/DDBJ databases">
        <title>Whole genome shotgun sequence of Rhodospirillum oryzae NBRC 107573.</title>
        <authorList>
            <person name="Hosoyama A."/>
            <person name="Uohara A."/>
            <person name="Ohji S."/>
            <person name="Ichikawa N."/>
        </authorList>
    </citation>
    <scope>NUCLEOTIDE SEQUENCE [LARGE SCALE GENOMIC DNA]</scope>
    <source>
        <strain evidence="1 2">NBRC 107573</strain>
    </source>
</reference>
<sequence length="132" mass="13771">MSVSSSMASLADLIDSVGDLRPHLSIAHHIPGRVRLKIGIGALGVLKAGAAGGPSLQLEDLCRIQGIQSVRLNAGAQSVVVSYDPAVIPPSFWQDCLSLPEDRLRAMLAATLPPGKASLEEDAPRSDPRGLS</sequence>
<evidence type="ECO:0000313" key="1">
    <source>
        <dbReference type="EMBL" id="GEO79896.1"/>
    </source>
</evidence>
<accession>A0A512H354</accession>
<gene>
    <name evidence="1" type="ORF">ROR02_00270</name>
</gene>
<proteinExistence type="predicted"/>
<dbReference type="RefSeq" id="WP_174823003.1">
    <property type="nucleotide sequence ID" value="NZ_BJZO01000001.1"/>
</dbReference>
<organism evidence="1 2">
    <name type="scientific">Pararhodospirillum oryzae</name>
    <dbReference type="NCBI Taxonomy" id="478448"/>
    <lineage>
        <taxon>Bacteria</taxon>
        <taxon>Pseudomonadati</taxon>
        <taxon>Pseudomonadota</taxon>
        <taxon>Alphaproteobacteria</taxon>
        <taxon>Rhodospirillales</taxon>
        <taxon>Rhodospirillaceae</taxon>
        <taxon>Pararhodospirillum</taxon>
    </lineage>
</organism>
<evidence type="ECO:0008006" key="3">
    <source>
        <dbReference type="Google" id="ProtNLM"/>
    </source>
</evidence>
<evidence type="ECO:0000313" key="2">
    <source>
        <dbReference type="Proteomes" id="UP000321567"/>
    </source>
</evidence>
<keyword evidence="2" id="KW-1185">Reference proteome</keyword>
<dbReference type="AlphaFoldDB" id="A0A512H354"/>
<dbReference type="EMBL" id="BJZO01000001">
    <property type="protein sequence ID" value="GEO79896.1"/>
    <property type="molecule type" value="Genomic_DNA"/>
</dbReference>
<name>A0A512H354_9PROT</name>
<protein>
    <recommendedName>
        <fullName evidence="3">Cation transporter</fullName>
    </recommendedName>
</protein>
<comment type="caution">
    <text evidence="1">The sequence shown here is derived from an EMBL/GenBank/DDBJ whole genome shotgun (WGS) entry which is preliminary data.</text>
</comment>
<dbReference type="Proteomes" id="UP000321567">
    <property type="component" value="Unassembled WGS sequence"/>
</dbReference>